<dbReference type="STRING" id="326424.FRAAL2599"/>
<dbReference type="EMBL" id="CT573213">
    <property type="protein sequence ID" value="CAJ61246.1"/>
    <property type="molecule type" value="Genomic_DNA"/>
</dbReference>
<dbReference type="GO" id="GO:0003677">
    <property type="term" value="F:DNA binding"/>
    <property type="evidence" value="ECO:0007669"/>
    <property type="project" value="UniProtKB-UniRule"/>
</dbReference>
<accession>Q0RMK4</accession>
<feature type="compositionally biased region" description="Gly residues" evidence="3">
    <location>
        <begin position="104"/>
        <end position="114"/>
    </location>
</feature>
<dbReference type="Proteomes" id="UP000000657">
    <property type="component" value="Chromosome"/>
</dbReference>
<evidence type="ECO:0000313" key="5">
    <source>
        <dbReference type="EMBL" id="CAJ61246.1"/>
    </source>
</evidence>
<evidence type="ECO:0000313" key="6">
    <source>
        <dbReference type="Proteomes" id="UP000000657"/>
    </source>
</evidence>
<dbReference type="SUPFAM" id="SSF46689">
    <property type="entry name" value="Homeodomain-like"/>
    <property type="match status" value="1"/>
</dbReference>
<dbReference type="Gene3D" id="1.10.357.10">
    <property type="entry name" value="Tetracycline Repressor, domain 2"/>
    <property type="match status" value="1"/>
</dbReference>
<dbReference type="AlphaFoldDB" id="Q0RMK4"/>
<evidence type="ECO:0000259" key="4">
    <source>
        <dbReference type="PROSITE" id="PS50977"/>
    </source>
</evidence>
<evidence type="ECO:0000256" key="3">
    <source>
        <dbReference type="SAM" id="MobiDB-lite"/>
    </source>
</evidence>
<dbReference type="KEGG" id="fal:FRAAL2599"/>
<dbReference type="InterPro" id="IPR001647">
    <property type="entry name" value="HTH_TetR"/>
</dbReference>
<feature type="DNA-binding region" description="H-T-H motif" evidence="2">
    <location>
        <begin position="45"/>
        <end position="64"/>
    </location>
</feature>
<keyword evidence="6" id="KW-1185">Reference proteome</keyword>
<dbReference type="eggNOG" id="COG1309">
    <property type="taxonomic scope" value="Bacteria"/>
</dbReference>
<organism evidence="5 6">
    <name type="scientific">Frankia alni (strain DSM 45986 / CECT 9034 / ACN14a)</name>
    <dbReference type="NCBI Taxonomy" id="326424"/>
    <lineage>
        <taxon>Bacteria</taxon>
        <taxon>Bacillati</taxon>
        <taxon>Actinomycetota</taxon>
        <taxon>Actinomycetes</taxon>
        <taxon>Frankiales</taxon>
        <taxon>Frankiaceae</taxon>
        <taxon>Frankia</taxon>
    </lineage>
</organism>
<protein>
    <submittedName>
        <fullName evidence="5">TetR-family regulatory protein</fullName>
    </submittedName>
</protein>
<dbReference type="Pfam" id="PF00440">
    <property type="entry name" value="TetR_N"/>
    <property type="match status" value="1"/>
</dbReference>
<sequence>MGPIPVHRVPQDDALALGRHGNRVQAEIIEAARALFGARGYHGVTVEAFGEASGRTGTSVYRCFANRTAIFRVLMADLWPTGSDALAGRTRIRRHEESHHAGADAGGGAAFASA</sequence>
<gene>
    <name evidence="5" type="ordered locus">FRAAL2599</name>
</gene>
<dbReference type="HOGENOM" id="CLU_2117435_0_0_11"/>
<keyword evidence="1 2" id="KW-0238">DNA-binding</keyword>
<dbReference type="InterPro" id="IPR009057">
    <property type="entry name" value="Homeodomain-like_sf"/>
</dbReference>
<feature type="region of interest" description="Disordered" evidence="3">
    <location>
        <begin position="90"/>
        <end position="114"/>
    </location>
</feature>
<reference evidence="5 6" key="1">
    <citation type="journal article" date="2007" name="Genome Res.">
        <title>Genome characteristics of facultatively symbiotic Frankia sp. strains reflect host range and host plant biogeography.</title>
        <authorList>
            <person name="Normand P."/>
            <person name="Lapierre P."/>
            <person name="Tisa L.S."/>
            <person name="Gogarten J.P."/>
            <person name="Alloisio N."/>
            <person name="Bagnarol E."/>
            <person name="Bassi C.A."/>
            <person name="Berry A.M."/>
            <person name="Bickhart D.M."/>
            <person name="Choisne N."/>
            <person name="Couloux A."/>
            <person name="Cournoyer B."/>
            <person name="Cruveiller S."/>
            <person name="Daubin V."/>
            <person name="Demange N."/>
            <person name="Francino M.P."/>
            <person name="Goltsman E."/>
            <person name="Huang Y."/>
            <person name="Kopp O.R."/>
            <person name="Labarre L."/>
            <person name="Lapidus A."/>
            <person name="Lavire C."/>
            <person name="Marechal J."/>
            <person name="Martinez M."/>
            <person name="Mastronunzio J.E."/>
            <person name="Mullin B.C."/>
            <person name="Niemann J."/>
            <person name="Pujic P."/>
            <person name="Rawnsley T."/>
            <person name="Rouy Z."/>
            <person name="Schenowitz C."/>
            <person name="Sellstedt A."/>
            <person name="Tavares F."/>
            <person name="Tomkins J.P."/>
            <person name="Vallenet D."/>
            <person name="Valverde C."/>
            <person name="Wall L.G."/>
            <person name="Wang Y."/>
            <person name="Medigue C."/>
            <person name="Benson D.R."/>
        </authorList>
    </citation>
    <scope>NUCLEOTIDE SEQUENCE [LARGE SCALE GENOMIC DNA]</scope>
    <source>
        <strain evidence="6">DSM 45986 / CECT 9034 / ACN14a</strain>
    </source>
</reference>
<feature type="domain" description="HTH tetR-type" evidence="4">
    <location>
        <begin position="22"/>
        <end position="82"/>
    </location>
</feature>
<evidence type="ECO:0000256" key="2">
    <source>
        <dbReference type="PROSITE-ProRule" id="PRU00335"/>
    </source>
</evidence>
<evidence type="ECO:0000256" key="1">
    <source>
        <dbReference type="ARBA" id="ARBA00023125"/>
    </source>
</evidence>
<proteinExistence type="predicted"/>
<dbReference type="OrthoDB" id="4867607at2"/>
<dbReference type="PROSITE" id="PS50977">
    <property type="entry name" value="HTH_TETR_2"/>
    <property type="match status" value="1"/>
</dbReference>
<name>Q0RMK4_FRAAA</name>